<feature type="transmembrane region" description="Helical" evidence="1">
    <location>
        <begin position="440"/>
        <end position="461"/>
    </location>
</feature>
<sequence length="612" mass="68811">MNRQNTPSAFYALSEKFDYRAYLEERSHTDRLVMAVDDQTAAIIGSGEQLGVKLGVAAQVVSGQIERSGQAIEARLAGVDDTLIQIDQHMMEGFSVVTMELRGLGDKLYDLNETMNLGFDRLSEQLQLTNELLTELVDLLKKPDGTWSLEMFRAAQEQTDLRNWPEALEFSTKAIEGDDHHSGFKLEPSFYYLRGKIHEGMIGTDLDHVDIEAAKHDFLNAVRFLPNTKSFFKKQALTRVGWCCYCLKELEEAEKHLISATQLAAQVPEADYLLAKVRLRLGKVDQVEGPLKIAVQSNSLFAFRAVNDADFIDHIGLVRGWFSNARDELLSNLRSWKDGQMHPKALRELKELDTGANNLDPEFELLIKELETLEMPLTLSESVDYKDRIELLEAERERLIDLKTKSVNFQVNYLLGQRTSTVIPNVEVHRDTGFRQDTRFGSVAGGGVLGWLVGIAIAIFNNDASGVTWFLNLVFGVIIYGILFAVVGLICGWIFGLFAAPIADGRRMDCEVEEKTKSQEEAKKEFRSEEQLVKSAHSEANALKSGLEAALERLRGEPKQMHSPEVKILQNEEVFRIAKSFHAGNRVGAIKEYRELTGANFQQAVDFLTKTS</sequence>
<feature type="transmembrane region" description="Helical" evidence="1">
    <location>
        <begin position="473"/>
        <end position="498"/>
    </location>
</feature>
<reference evidence="2 3" key="1">
    <citation type="submission" date="2018-10" db="EMBL/GenBank/DDBJ databases">
        <title>Genomic Encyclopedia of Archaeal and Bacterial Type Strains, Phase II (KMG-II): from individual species to whole genera.</title>
        <authorList>
            <person name="Goeker M."/>
        </authorList>
    </citation>
    <scope>NUCLEOTIDE SEQUENCE [LARGE SCALE GENOMIC DNA]</scope>
    <source>
        <strain evidence="2 3">DSM 29466</strain>
    </source>
</reference>
<protein>
    <recommendedName>
        <fullName evidence="4">Tetratricopeptide repeat protein</fullName>
    </recommendedName>
</protein>
<dbReference type="OrthoDB" id="9858059at2"/>
<evidence type="ECO:0000313" key="3">
    <source>
        <dbReference type="Proteomes" id="UP000269157"/>
    </source>
</evidence>
<evidence type="ECO:0008006" key="4">
    <source>
        <dbReference type="Google" id="ProtNLM"/>
    </source>
</evidence>
<name>A0A497VFQ1_9RHOB</name>
<keyword evidence="1" id="KW-0472">Membrane</keyword>
<keyword evidence="3" id="KW-1185">Reference proteome</keyword>
<proteinExistence type="predicted"/>
<dbReference type="InterPro" id="IPR011990">
    <property type="entry name" value="TPR-like_helical_dom_sf"/>
</dbReference>
<evidence type="ECO:0000256" key="1">
    <source>
        <dbReference type="SAM" id="Phobius"/>
    </source>
</evidence>
<dbReference type="SUPFAM" id="SSF48452">
    <property type="entry name" value="TPR-like"/>
    <property type="match status" value="1"/>
</dbReference>
<accession>A0A497VFQ1</accession>
<dbReference type="AlphaFoldDB" id="A0A497VFQ1"/>
<organism evidence="2 3">
    <name type="scientific">Litoreibacter meonggei</name>
    <dbReference type="NCBI Taxonomy" id="1049199"/>
    <lineage>
        <taxon>Bacteria</taxon>
        <taxon>Pseudomonadati</taxon>
        <taxon>Pseudomonadota</taxon>
        <taxon>Alphaproteobacteria</taxon>
        <taxon>Rhodobacterales</taxon>
        <taxon>Roseobacteraceae</taxon>
        <taxon>Litoreibacter</taxon>
    </lineage>
</organism>
<evidence type="ECO:0000313" key="2">
    <source>
        <dbReference type="EMBL" id="RLJ41037.1"/>
    </source>
</evidence>
<dbReference type="RefSeq" id="WP_147436015.1">
    <property type="nucleotide sequence ID" value="NZ_RCCE01000006.1"/>
</dbReference>
<keyword evidence="1" id="KW-1133">Transmembrane helix</keyword>
<comment type="caution">
    <text evidence="2">The sequence shown here is derived from an EMBL/GenBank/DDBJ whole genome shotgun (WGS) entry which is preliminary data.</text>
</comment>
<dbReference type="Gene3D" id="1.25.40.10">
    <property type="entry name" value="Tetratricopeptide repeat domain"/>
    <property type="match status" value="1"/>
</dbReference>
<dbReference type="Proteomes" id="UP000269157">
    <property type="component" value="Unassembled WGS sequence"/>
</dbReference>
<dbReference type="EMBL" id="RCCE01000006">
    <property type="protein sequence ID" value="RLJ41037.1"/>
    <property type="molecule type" value="Genomic_DNA"/>
</dbReference>
<keyword evidence="1" id="KW-0812">Transmembrane</keyword>
<gene>
    <name evidence="2" type="ORF">BCF46_3613</name>
</gene>